<dbReference type="InterPro" id="IPR056366">
    <property type="entry name" value="Ribosomal_eL24"/>
</dbReference>
<evidence type="ECO:0000256" key="9">
    <source>
        <dbReference type="HAMAP-Rule" id="MF_00773"/>
    </source>
</evidence>
<dbReference type="SMART" id="SM00746">
    <property type="entry name" value="TRASH"/>
    <property type="match status" value="1"/>
</dbReference>
<keyword evidence="2 9" id="KW-0479">Metal-binding</keyword>
<dbReference type="PANTHER" id="PTHR10792">
    <property type="entry name" value="60S RIBOSOMAL PROTEIN L24"/>
    <property type="match status" value="1"/>
</dbReference>
<feature type="domain" description="TRASH" evidence="10">
    <location>
        <begin position="7"/>
        <end position="45"/>
    </location>
</feature>
<name>A0A7C4H4H6_THEPE</name>
<reference evidence="11" key="1">
    <citation type="journal article" date="2020" name="mSystems">
        <title>Genome- and Community-Level Interaction Insights into Carbon Utilization and Element Cycling Functions of Hydrothermarchaeota in Hydrothermal Sediment.</title>
        <authorList>
            <person name="Zhou Z."/>
            <person name="Liu Y."/>
            <person name="Xu W."/>
            <person name="Pan J."/>
            <person name="Luo Z.H."/>
            <person name="Li M."/>
        </authorList>
    </citation>
    <scope>NUCLEOTIDE SEQUENCE</scope>
    <source>
        <strain evidence="11">SpSt-649</strain>
    </source>
</reference>
<dbReference type="GO" id="GO:0008270">
    <property type="term" value="F:zinc ion binding"/>
    <property type="evidence" value="ECO:0007669"/>
    <property type="project" value="UniProtKB-UniRule"/>
</dbReference>
<dbReference type="InterPro" id="IPR038630">
    <property type="entry name" value="L24e/L24_sf"/>
</dbReference>
<comment type="subunit">
    <text evidence="9">Part of the 50S ribosomal subunit. Forms a cluster with proteins L3 and L14.</text>
</comment>
<dbReference type="GO" id="GO:1990904">
    <property type="term" value="C:ribonucleoprotein complex"/>
    <property type="evidence" value="ECO:0007669"/>
    <property type="project" value="UniProtKB-KW"/>
</dbReference>
<evidence type="ECO:0000256" key="4">
    <source>
        <dbReference type="ARBA" id="ARBA00022771"/>
    </source>
</evidence>
<comment type="similarity">
    <text evidence="1 9">Belongs to the eukaryotic ribosomal protein eL24 family.</text>
</comment>
<keyword evidence="8 9" id="KW-0687">Ribonucleoprotein</keyword>
<dbReference type="Gene3D" id="2.30.170.20">
    <property type="entry name" value="Ribosomal protein L24e"/>
    <property type="match status" value="1"/>
</dbReference>
<accession>A0A7C4H4H6</accession>
<dbReference type="AlphaFoldDB" id="A0A7C4H4H6"/>
<comment type="caution">
    <text evidence="11">The sequence shown here is derived from an EMBL/GenBank/DDBJ whole genome shotgun (WGS) entry which is preliminary data.</text>
</comment>
<evidence type="ECO:0000256" key="8">
    <source>
        <dbReference type="ARBA" id="ARBA00023274"/>
    </source>
</evidence>
<dbReference type="SUPFAM" id="SSF57716">
    <property type="entry name" value="Glucocorticoid receptor-like (DNA-binding domain)"/>
    <property type="match status" value="1"/>
</dbReference>
<comment type="cofactor">
    <cofactor evidence="9">
        <name>Zn(2+)</name>
        <dbReference type="ChEBI" id="CHEBI:29105"/>
    </cofactor>
    <text evidence="9">Binds 1 zinc ion per subunit.</text>
</comment>
<dbReference type="InterPro" id="IPR011017">
    <property type="entry name" value="TRASH_dom"/>
</dbReference>
<keyword evidence="3 9" id="KW-0699">rRNA-binding</keyword>
<dbReference type="Pfam" id="PF01246">
    <property type="entry name" value="Ribosomal_L24e"/>
    <property type="match status" value="1"/>
</dbReference>
<evidence type="ECO:0000256" key="3">
    <source>
        <dbReference type="ARBA" id="ARBA00022730"/>
    </source>
</evidence>
<dbReference type="GO" id="GO:0005840">
    <property type="term" value="C:ribosome"/>
    <property type="evidence" value="ECO:0007669"/>
    <property type="project" value="UniProtKB-KW"/>
</dbReference>
<feature type="zinc finger region" description="C4-type" evidence="9">
    <location>
        <begin position="7"/>
        <end position="37"/>
    </location>
</feature>
<dbReference type="GO" id="GO:0019843">
    <property type="term" value="F:rRNA binding"/>
    <property type="evidence" value="ECO:0007669"/>
    <property type="project" value="UniProtKB-UniRule"/>
</dbReference>
<keyword evidence="4 9" id="KW-0863">Zinc-finger</keyword>
<proteinExistence type="inferred from homology"/>
<dbReference type="GO" id="GO:0006412">
    <property type="term" value="P:translation"/>
    <property type="evidence" value="ECO:0007669"/>
    <property type="project" value="UniProtKB-UniRule"/>
</dbReference>
<feature type="binding site" evidence="9">
    <location>
        <position position="7"/>
    </location>
    <ligand>
        <name>Zn(2+)</name>
        <dbReference type="ChEBI" id="CHEBI:29105"/>
    </ligand>
</feature>
<dbReference type="InterPro" id="IPR000988">
    <property type="entry name" value="Ribosomal_eL24-rel_N"/>
</dbReference>
<evidence type="ECO:0000256" key="5">
    <source>
        <dbReference type="ARBA" id="ARBA00022833"/>
    </source>
</evidence>
<evidence type="ECO:0000313" key="11">
    <source>
        <dbReference type="EMBL" id="HGM47005.1"/>
    </source>
</evidence>
<feature type="binding site" evidence="9">
    <location>
        <position position="33"/>
    </location>
    <ligand>
        <name>Zn(2+)</name>
        <dbReference type="ChEBI" id="CHEBI:29105"/>
    </ligand>
</feature>
<evidence type="ECO:0000256" key="2">
    <source>
        <dbReference type="ARBA" id="ARBA00022723"/>
    </source>
</evidence>
<organism evidence="11">
    <name type="scientific">Thermofilum pendens</name>
    <dbReference type="NCBI Taxonomy" id="2269"/>
    <lineage>
        <taxon>Archaea</taxon>
        <taxon>Thermoproteota</taxon>
        <taxon>Thermoprotei</taxon>
        <taxon>Thermofilales</taxon>
        <taxon>Thermofilaceae</taxon>
        <taxon>Thermofilum</taxon>
    </lineage>
</organism>
<dbReference type="PANTHER" id="PTHR10792:SF1">
    <property type="entry name" value="RIBOSOMAL PROTEIN L24"/>
    <property type="match status" value="1"/>
</dbReference>
<evidence type="ECO:0000259" key="10">
    <source>
        <dbReference type="SMART" id="SM00746"/>
    </source>
</evidence>
<dbReference type="HAMAP" id="MF_00773">
    <property type="entry name" value="Ribosomal_eL24"/>
    <property type="match status" value="1"/>
</dbReference>
<protein>
    <recommendedName>
        <fullName evidence="9">Large ribosomal subunit protein eL24</fullName>
    </recommendedName>
</protein>
<dbReference type="CDD" id="cd00472">
    <property type="entry name" value="Ribosomal_L24e_L24"/>
    <property type="match status" value="1"/>
</dbReference>
<dbReference type="EMBL" id="DTBQ01000127">
    <property type="protein sequence ID" value="HGM47005.1"/>
    <property type="molecule type" value="Genomic_DNA"/>
</dbReference>
<gene>
    <name evidence="9" type="primary">rpl24e</name>
    <name evidence="11" type="ORF">ENU21_04570</name>
</gene>
<feature type="binding site" evidence="9">
    <location>
        <position position="10"/>
    </location>
    <ligand>
        <name>Zn(2+)</name>
        <dbReference type="ChEBI" id="CHEBI:29105"/>
    </ligand>
</feature>
<evidence type="ECO:0000256" key="7">
    <source>
        <dbReference type="ARBA" id="ARBA00022980"/>
    </source>
</evidence>
<evidence type="ECO:0000256" key="1">
    <source>
        <dbReference type="ARBA" id="ARBA00005647"/>
    </source>
</evidence>
<comment type="function">
    <text evidence="9">Binds to the 23S rRNA.</text>
</comment>
<feature type="binding site" evidence="9">
    <location>
        <position position="37"/>
    </location>
    <ligand>
        <name>Zn(2+)</name>
        <dbReference type="ChEBI" id="CHEBI:29105"/>
    </ligand>
</feature>
<keyword evidence="5 9" id="KW-0862">Zinc</keyword>
<sequence>MPKVLYCTFCKRPVKPGSGIAYVRNDGAILHFCSSKCFKSSIKMHRDPRKLKWAKASK</sequence>
<dbReference type="GO" id="GO:0003735">
    <property type="term" value="F:structural constituent of ribosome"/>
    <property type="evidence" value="ECO:0007669"/>
    <property type="project" value="InterPro"/>
</dbReference>
<keyword evidence="7 9" id="KW-0689">Ribosomal protein</keyword>
<dbReference type="InterPro" id="IPR055345">
    <property type="entry name" value="Ribosomal_eL24-rel_arc"/>
</dbReference>
<keyword evidence="6 9" id="KW-0694">RNA-binding</keyword>
<evidence type="ECO:0000256" key="6">
    <source>
        <dbReference type="ARBA" id="ARBA00022884"/>
    </source>
</evidence>
<dbReference type="NCBIfam" id="NF034186">
    <property type="entry name" value="PRK14891.1-1"/>
    <property type="match status" value="1"/>
</dbReference>